<evidence type="ECO:0000256" key="1">
    <source>
        <dbReference type="SAM" id="MobiDB-lite"/>
    </source>
</evidence>
<dbReference type="PANTHER" id="PTHR47877">
    <property type="entry name" value="LATE EMBRYOGENESIS ABUNDANT DOMAIN-CONTAINING PROTEIN / LEA DOMAIN-CONTAINING PROTEIN"/>
    <property type="match status" value="1"/>
</dbReference>
<dbReference type="PANTHER" id="PTHR47877:SF5">
    <property type="entry name" value="EMBRYONIC PROTEIN DC-8-LIKE"/>
    <property type="match status" value="1"/>
</dbReference>
<evidence type="ECO:0000313" key="3">
    <source>
        <dbReference type="Proteomes" id="UP001291623"/>
    </source>
</evidence>
<reference evidence="2" key="1">
    <citation type="submission" date="2023-12" db="EMBL/GenBank/DDBJ databases">
        <title>Genome assembly of Anisodus tanguticus.</title>
        <authorList>
            <person name="Wang Y.-J."/>
        </authorList>
    </citation>
    <scope>NUCLEOTIDE SEQUENCE</scope>
    <source>
        <strain evidence="2">KB-2021</strain>
        <tissue evidence="2">Leaf</tissue>
    </source>
</reference>
<accession>A0AAE1S7X5</accession>
<proteinExistence type="predicted"/>
<dbReference type="EMBL" id="JAVYJV010000008">
    <property type="protein sequence ID" value="KAK4364056.1"/>
    <property type="molecule type" value="Genomic_DNA"/>
</dbReference>
<dbReference type="GO" id="GO:0005829">
    <property type="term" value="C:cytosol"/>
    <property type="evidence" value="ECO:0007669"/>
    <property type="project" value="TreeGrafter"/>
</dbReference>
<dbReference type="Proteomes" id="UP001291623">
    <property type="component" value="Unassembled WGS sequence"/>
</dbReference>
<evidence type="ECO:0000313" key="2">
    <source>
        <dbReference type="EMBL" id="KAK4364056.1"/>
    </source>
</evidence>
<name>A0AAE1S7X5_9SOLA</name>
<organism evidence="2 3">
    <name type="scientific">Anisodus tanguticus</name>
    <dbReference type="NCBI Taxonomy" id="243964"/>
    <lineage>
        <taxon>Eukaryota</taxon>
        <taxon>Viridiplantae</taxon>
        <taxon>Streptophyta</taxon>
        <taxon>Embryophyta</taxon>
        <taxon>Tracheophyta</taxon>
        <taxon>Spermatophyta</taxon>
        <taxon>Magnoliopsida</taxon>
        <taxon>eudicotyledons</taxon>
        <taxon>Gunneridae</taxon>
        <taxon>Pentapetalae</taxon>
        <taxon>asterids</taxon>
        <taxon>lamiids</taxon>
        <taxon>Solanales</taxon>
        <taxon>Solanaceae</taxon>
        <taxon>Solanoideae</taxon>
        <taxon>Hyoscyameae</taxon>
        <taxon>Anisodus</taxon>
    </lineage>
</organism>
<sequence>MASEQARRENVIDEHQIYVKKTRDPKRGGSAAVKVQVGTDFHLAGPGAIHVSNASTTDKHERRSFGHQKKQQHGFEERPGGVKFEVHGQRQRVENVADATKVVVGVASNVAGYTGETAVAAKDAVAGAGMNAVGYVAGANDYVVSSEESAAECAARKKAEAERELEAKRSYDSKVFSALSKGQKRGGIEAVYQAFASPL</sequence>
<dbReference type="AlphaFoldDB" id="A0AAE1S7X5"/>
<comment type="caution">
    <text evidence="2">The sequence shown here is derived from an EMBL/GenBank/DDBJ whole genome shotgun (WGS) entry which is preliminary data.</text>
</comment>
<gene>
    <name evidence="2" type="ORF">RND71_015414</name>
</gene>
<dbReference type="GO" id="GO:0009631">
    <property type="term" value="P:cold acclimation"/>
    <property type="evidence" value="ECO:0007669"/>
    <property type="project" value="TreeGrafter"/>
</dbReference>
<keyword evidence="3" id="KW-1185">Reference proteome</keyword>
<feature type="region of interest" description="Disordered" evidence="1">
    <location>
        <begin position="46"/>
        <end position="76"/>
    </location>
</feature>
<protein>
    <submittedName>
        <fullName evidence="2">Uncharacterized protein</fullName>
    </submittedName>
</protein>